<comment type="caution">
    <text evidence="1">The sequence shown here is derived from an EMBL/GenBank/DDBJ whole genome shotgun (WGS) entry which is preliminary data.</text>
</comment>
<keyword evidence="2" id="KW-1185">Reference proteome</keyword>
<sequence length="75" mass="8445">MRDEDVRLQLSAGVDHPKGAQELMYLIKIEFAYRLAEGKSSKNVEHAVGMALFKRVGGEIKFKALSRKEELILSP</sequence>
<organism evidence="1 2">
    <name type="scientific">Trichonephila clavata</name>
    <name type="common">Joro spider</name>
    <name type="synonym">Nephila clavata</name>
    <dbReference type="NCBI Taxonomy" id="2740835"/>
    <lineage>
        <taxon>Eukaryota</taxon>
        <taxon>Metazoa</taxon>
        <taxon>Ecdysozoa</taxon>
        <taxon>Arthropoda</taxon>
        <taxon>Chelicerata</taxon>
        <taxon>Arachnida</taxon>
        <taxon>Araneae</taxon>
        <taxon>Araneomorphae</taxon>
        <taxon>Entelegynae</taxon>
        <taxon>Araneoidea</taxon>
        <taxon>Nephilidae</taxon>
        <taxon>Trichonephila</taxon>
    </lineage>
</organism>
<dbReference type="EMBL" id="BMAO01016949">
    <property type="protein sequence ID" value="GFR12342.1"/>
    <property type="molecule type" value="Genomic_DNA"/>
</dbReference>
<dbReference type="Proteomes" id="UP000887116">
    <property type="component" value="Unassembled WGS sequence"/>
</dbReference>
<proteinExistence type="predicted"/>
<dbReference type="AlphaFoldDB" id="A0A8X6LL49"/>
<evidence type="ECO:0000313" key="2">
    <source>
        <dbReference type="Proteomes" id="UP000887116"/>
    </source>
</evidence>
<reference evidence="1" key="1">
    <citation type="submission" date="2020-07" db="EMBL/GenBank/DDBJ databases">
        <title>Multicomponent nature underlies the extraordinary mechanical properties of spider dragline silk.</title>
        <authorList>
            <person name="Kono N."/>
            <person name="Nakamura H."/>
            <person name="Mori M."/>
            <person name="Yoshida Y."/>
            <person name="Ohtoshi R."/>
            <person name="Malay A.D."/>
            <person name="Moran D.A.P."/>
            <person name="Tomita M."/>
            <person name="Numata K."/>
            <person name="Arakawa K."/>
        </authorList>
    </citation>
    <scope>NUCLEOTIDE SEQUENCE</scope>
</reference>
<name>A0A8X6LL49_TRICU</name>
<accession>A0A8X6LL49</accession>
<evidence type="ECO:0000313" key="1">
    <source>
        <dbReference type="EMBL" id="GFR12342.1"/>
    </source>
</evidence>
<protein>
    <submittedName>
        <fullName evidence="1">Uncharacterized protein</fullName>
    </submittedName>
</protein>
<gene>
    <name evidence="1" type="ORF">TNCT_732971</name>
</gene>